<proteinExistence type="predicted"/>
<evidence type="ECO:0000313" key="2">
    <source>
        <dbReference type="EMBL" id="KAL1839226.1"/>
    </source>
</evidence>
<reference evidence="2 3" key="1">
    <citation type="journal article" date="2024" name="Commun. Biol.">
        <title>Comparative genomic analysis of thermophilic fungi reveals convergent evolutionary adaptations and gene losses.</title>
        <authorList>
            <person name="Steindorff A.S."/>
            <person name="Aguilar-Pontes M.V."/>
            <person name="Robinson A.J."/>
            <person name="Andreopoulos B."/>
            <person name="LaButti K."/>
            <person name="Kuo A."/>
            <person name="Mondo S."/>
            <person name="Riley R."/>
            <person name="Otillar R."/>
            <person name="Haridas S."/>
            <person name="Lipzen A."/>
            <person name="Grimwood J."/>
            <person name="Schmutz J."/>
            <person name="Clum A."/>
            <person name="Reid I.D."/>
            <person name="Moisan M.C."/>
            <person name="Butler G."/>
            <person name="Nguyen T.T.M."/>
            <person name="Dewar K."/>
            <person name="Conant G."/>
            <person name="Drula E."/>
            <person name="Henrissat B."/>
            <person name="Hansel C."/>
            <person name="Singer S."/>
            <person name="Hutchinson M.I."/>
            <person name="de Vries R.P."/>
            <person name="Natvig D.O."/>
            <person name="Powell A.J."/>
            <person name="Tsang A."/>
            <person name="Grigoriev I.V."/>
        </authorList>
    </citation>
    <scope>NUCLEOTIDE SEQUENCE [LARGE SCALE GENOMIC DNA]</scope>
    <source>
        <strain evidence="2 3">ATCC 24622</strain>
    </source>
</reference>
<evidence type="ECO:0000313" key="3">
    <source>
        <dbReference type="Proteomes" id="UP001586593"/>
    </source>
</evidence>
<accession>A0ABR3VBX2</accession>
<evidence type="ECO:0000256" key="1">
    <source>
        <dbReference type="SAM" id="MobiDB-lite"/>
    </source>
</evidence>
<keyword evidence="3" id="KW-1185">Reference proteome</keyword>
<sequence length="120" mass="12920">MEMMYVVVVVAGWETESAPFLLWMPLCLSCVGNWVGASDRSYASGKGVVGRETGGRVGVRRTWAHALCWAASGEVLRLLTDQNGSYRAGSRNGAALVAANVTGREPHRHKGTESTKPEVE</sequence>
<feature type="region of interest" description="Disordered" evidence="1">
    <location>
        <begin position="101"/>
        <end position="120"/>
    </location>
</feature>
<protein>
    <recommendedName>
        <fullName evidence="4">Secreted protein</fullName>
    </recommendedName>
</protein>
<evidence type="ECO:0008006" key="4">
    <source>
        <dbReference type="Google" id="ProtNLM"/>
    </source>
</evidence>
<feature type="compositionally biased region" description="Basic and acidic residues" evidence="1">
    <location>
        <begin position="111"/>
        <end position="120"/>
    </location>
</feature>
<gene>
    <name evidence="2" type="ORF">VTK73DRAFT_4095</name>
</gene>
<dbReference type="Proteomes" id="UP001586593">
    <property type="component" value="Unassembled WGS sequence"/>
</dbReference>
<organism evidence="2 3">
    <name type="scientific">Phialemonium thermophilum</name>
    <dbReference type="NCBI Taxonomy" id="223376"/>
    <lineage>
        <taxon>Eukaryota</taxon>
        <taxon>Fungi</taxon>
        <taxon>Dikarya</taxon>
        <taxon>Ascomycota</taxon>
        <taxon>Pezizomycotina</taxon>
        <taxon>Sordariomycetes</taxon>
        <taxon>Sordariomycetidae</taxon>
        <taxon>Cephalothecales</taxon>
        <taxon>Cephalothecaceae</taxon>
        <taxon>Phialemonium</taxon>
    </lineage>
</organism>
<dbReference type="EMBL" id="JAZHXJ010002368">
    <property type="protein sequence ID" value="KAL1839226.1"/>
    <property type="molecule type" value="Genomic_DNA"/>
</dbReference>
<name>A0ABR3VBX2_9PEZI</name>
<comment type="caution">
    <text evidence="2">The sequence shown here is derived from an EMBL/GenBank/DDBJ whole genome shotgun (WGS) entry which is preliminary data.</text>
</comment>